<evidence type="ECO:0000313" key="2">
    <source>
        <dbReference type="EMBL" id="KAJ1176877.1"/>
    </source>
</evidence>
<organism evidence="2 3">
    <name type="scientific">Pleurodeles waltl</name>
    <name type="common">Iberian ribbed newt</name>
    <dbReference type="NCBI Taxonomy" id="8319"/>
    <lineage>
        <taxon>Eukaryota</taxon>
        <taxon>Metazoa</taxon>
        <taxon>Chordata</taxon>
        <taxon>Craniata</taxon>
        <taxon>Vertebrata</taxon>
        <taxon>Euteleostomi</taxon>
        <taxon>Amphibia</taxon>
        <taxon>Batrachia</taxon>
        <taxon>Caudata</taxon>
        <taxon>Salamandroidea</taxon>
        <taxon>Salamandridae</taxon>
        <taxon>Pleurodelinae</taxon>
        <taxon>Pleurodeles</taxon>
    </lineage>
</organism>
<dbReference type="EMBL" id="JANPWB010000006">
    <property type="protein sequence ID" value="KAJ1176877.1"/>
    <property type="molecule type" value="Genomic_DNA"/>
</dbReference>
<name>A0AAV7TJZ1_PLEWA</name>
<dbReference type="Proteomes" id="UP001066276">
    <property type="component" value="Chromosome 3_2"/>
</dbReference>
<accession>A0AAV7TJZ1</accession>
<feature type="compositionally biased region" description="Acidic residues" evidence="1">
    <location>
        <begin position="72"/>
        <end position="82"/>
    </location>
</feature>
<keyword evidence="3" id="KW-1185">Reference proteome</keyword>
<feature type="region of interest" description="Disordered" evidence="1">
    <location>
        <begin position="1"/>
        <end position="28"/>
    </location>
</feature>
<protein>
    <submittedName>
        <fullName evidence="2">Uncharacterized protein</fullName>
    </submittedName>
</protein>
<feature type="compositionally biased region" description="Basic and acidic residues" evidence="1">
    <location>
        <begin position="62"/>
        <end position="71"/>
    </location>
</feature>
<feature type="region of interest" description="Disordered" evidence="1">
    <location>
        <begin position="42"/>
        <end position="105"/>
    </location>
</feature>
<dbReference type="AlphaFoldDB" id="A0AAV7TJZ1"/>
<reference evidence="2" key="1">
    <citation type="journal article" date="2022" name="bioRxiv">
        <title>Sequencing and chromosome-scale assembly of the giantPleurodeles waltlgenome.</title>
        <authorList>
            <person name="Brown T."/>
            <person name="Elewa A."/>
            <person name="Iarovenko S."/>
            <person name="Subramanian E."/>
            <person name="Araus A.J."/>
            <person name="Petzold A."/>
            <person name="Susuki M."/>
            <person name="Suzuki K.-i.T."/>
            <person name="Hayashi T."/>
            <person name="Toyoda A."/>
            <person name="Oliveira C."/>
            <person name="Osipova E."/>
            <person name="Leigh N.D."/>
            <person name="Simon A."/>
            <person name="Yun M.H."/>
        </authorList>
    </citation>
    <scope>NUCLEOTIDE SEQUENCE</scope>
    <source>
        <strain evidence="2">20211129_DDA</strain>
        <tissue evidence="2">Liver</tissue>
    </source>
</reference>
<evidence type="ECO:0000313" key="3">
    <source>
        <dbReference type="Proteomes" id="UP001066276"/>
    </source>
</evidence>
<proteinExistence type="predicted"/>
<evidence type="ECO:0000256" key="1">
    <source>
        <dbReference type="SAM" id="MobiDB-lite"/>
    </source>
</evidence>
<sequence>MRYWKQLRTPKMPCDWPLPSSPSGEATGADFAASTLEKDRACSNPGALLGRNQQTRGVCSAKESKTEKEPADGDDNAEETETKEETRQLEPAVKEYSLGHRESAD</sequence>
<comment type="caution">
    <text evidence="2">The sequence shown here is derived from an EMBL/GenBank/DDBJ whole genome shotgun (WGS) entry which is preliminary data.</text>
</comment>
<gene>
    <name evidence="2" type="ORF">NDU88_002144</name>
</gene>